<feature type="compositionally biased region" description="Basic and acidic residues" evidence="1">
    <location>
        <begin position="1"/>
        <end position="17"/>
    </location>
</feature>
<dbReference type="InterPro" id="IPR036856">
    <property type="entry name" value="Ald_Oxase/Xan_DH_a/b_sf"/>
</dbReference>
<dbReference type="InterPro" id="IPR000674">
    <property type="entry name" value="Ald_Oxase/Xan_DH_a/b"/>
</dbReference>
<keyword evidence="2" id="KW-0472">Membrane</keyword>
<dbReference type="InterPro" id="IPR052516">
    <property type="entry name" value="N-heterocyclic_Hydroxylase"/>
</dbReference>
<keyword evidence="5" id="KW-1185">Reference proteome</keyword>
<sequence>MKPEASKTDKSPRERSAQKARPGPSRRQILVGAGGVAALVVGYTIWPRERAVNLPVRDSETLINAWLKIDADGRITVAVPQAEMGQGVYTALPQLLAHELGADWRMVAVEPAPLHPVYANRAFVESVGADLPALLSGIAHWTAVSLVERFELQVTGGSTSVRAFWEPLRAAGAAARELLIRTAARRLQVDPETLDTEGSHVVGGGKRVAFTELLPDIDVNDAPTSPALRTGSGLLGRDVPRLDIPAKVNGTAEFGADVRLPGMVYAAVRGAPLGAGSRARFGPAAAGAEDKVIGVVSGDRWFAVVGETWWAARQALDLVDAEYRGGDLAESAEIEERLSRILADPDSGSAFVNSGDAADALAGEGVATAEYAVPFLAHACMEPMTATVRIEDGRAEVWVPTQSQTLTAWKVADALGLPTRAVKVYPTLLGGGFGRKVEVDAAVQAAMIAKEVGRPVQLIWHREEDMARDMYRPAVRARLQAVIGPDKTISAFGAKLAAPDLGASFMSRMAPAIVRGIAGGAGDSRGMVAGLTDLPYDIPAQRIVHAHVDMPVPLGYWRSVEHSYGPFFSETFMDELAARAGVDPLAFRLRHMDRQGRAAKVLMLAASRGTLLAPAENGTGRGIALHESFGTIVAQVAHVEASGPESIRVRKVNCVVDCGQVANPDIVRSQMEGSIIFGLSAALYGQVRFETGEAVQQNFDSYPLLTLAESPEVEVEIVSSDEAPGGVGEPGVPPIAPAVANAYFAATGQRLRTMPFVNI</sequence>
<dbReference type="Proteomes" id="UP000011717">
    <property type="component" value="Unassembled WGS sequence"/>
</dbReference>
<accession>M2U3F2</accession>
<dbReference type="InterPro" id="IPR012368">
    <property type="entry name" value="OxRdtase_Mopterin-bd_su_IorB"/>
</dbReference>
<feature type="region of interest" description="Disordered" evidence="1">
    <location>
        <begin position="1"/>
        <end position="25"/>
    </location>
</feature>
<evidence type="ECO:0000256" key="2">
    <source>
        <dbReference type="SAM" id="Phobius"/>
    </source>
</evidence>
<proteinExistence type="predicted"/>
<dbReference type="Pfam" id="PF02738">
    <property type="entry name" value="MoCoBD_1"/>
    <property type="match status" value="1"/>
</dbReference>
<dbReference type="SMART" id="SM01008">
    <property type="entry name" value="Ald_Xan_dh_C"/>
    <property type="match status" value="1"/>
</dbReference>
<dbReference type="GO" id="GO:0016491">
    <property type="term" value="F:oxidoreductase activity"/>
    <property type="evidence" value="ECO:0007669"/>
    <property type="project" value="InterPro"/>
</dbReference>
<evidence type="ECO:0000259" key="3">
    <source>
        <dbReference type="SMART" id="SM01008"/>
    </source>
</evidence>
<dbReference type="InterPro" id="IPR037165">
    <property type="entry name" value="AldOxase/xan_DH_Mopterin-bd_sf"/>
</dbReference>
<protein>
    <submittedName>
        <fullName evidence="4">Isoquinoline 1-oxidoreductase beta subunit</fullName>
    </submittedName>
</protein>
<gene>
    <name evidence="4" type="ORF">C725_2174</name>
</gene>
<dbReference type="Pfam" id="PF20256">
    <property type="entry name" value="MoCoBD_2"/>
    <property type="match status" value="2"/>
</dbReference>
<reference evidence="4 5" key="1">
    <citation type="journal article" date="2013" name="Genome Announc.">
        <title>Draft Genome Sequence of Strain JLT2015T, Belonging to the Family Sphingomonadaceae of the Alphaproteobacteria.</title>
        <authorList>
            <person name="Tang K."/>
            <person name="Liu K."/>
            <person name="Li S."/>
            <person name="Jiao N."/>
        </authorList>
    </citation>
    <scope>NUCLEOTIDE SEQUENCE [LARGE SCALE GENOMIC DNA]</scope>
    <source>
        <strain evidence="4 5">JLT2015</strain>
    </source>
</reference>
<dbReference type="InterPro" id="IPR046867">
    <property type="entry name" value="AldOxase/xan_DH_MoCoBD2"/>
</dbReference>
<name>M2U3F2_9SPHN</name>
<evidence type="ECO:0000313" key="5">
    <source>
        <dbReference type="Proteomes" id="UP000011717"/>
    </source>
</evidence>
<comment type="caution">
    <text evidence="4">The sequence shown here is derived from an EMBL/GenBank/DDBJ whole genome shotgun (WGS) entry which is preliminary data.</text>
</comment>
<evidence type="ECO:0000313" key="4">
    <source>
        <dbReference type="EMBL" id="EMD82453.1"/>
    </source>
</evidence>
<dbReference type="PANTHER" id="PTHR47495">
    <property type="entry name" value="ALDEHYDE DEHYDROGENASE"/>
    <property type="match status" value="1"/>
</dbReference>
<dbReference type="InterPro" id="IPR008274">
    <property type="entry name" value="AldOxase/xan_DH_MoCoBD1"/>
</dbReference>
<keyword evidence="2" id="KW-0812">Transmembrane</keyword>
<dbReference type="Gene3D" id="3.90.1170.50">
    <property type="entry name" value="Aldehyde oxidase/xanthine dehydrogenase, a/b hammerhead"/>
    <property type="match status" value="1"/>
</dbReference>
<organism evidence="4 5">
    <name type="scientific">Pacificimonas flava</name>
    <dbReference type="NCBI Taxonomy" id="1234595"/>
    <lineage>
        <taxon>Bacteria</taxon>
        <taxon>Pseudomonadati</taxon>
        <taxon>Pseudomonadota</taxon>
        <taxon>Alphaproteobacteria</taxon>
        <taxon>Sphingomonadales</taxon>
        <taxon>Sphingosinicellaceae</taxon>
        <taxon>Pacificimonas</taxon>
    </lineage>
</organism>
<keyword evidence="2" id="KW-1133">Transmembrane helix</keyword>
<feature type="domain" description="Aldehyde oxidase/xanthine dehydrogenase a/b hammerhead" evidence="3">
    <location>
        <begin position="249"/>
        <end position="327"/>
    </location>
</feature>
<dbReference type="Gene3D" id="3.30.365.10">
    <property type="entry name" value="Aldehyde oxidase/xanthine dehydrogenase, molybdopterin binding domain"/>
    <property type="match status" value="4"/>
</dbReference>
<dbReference type="SUPFAM" id="SSF54665">
    <property type="entry name" value="CO dehydrogenase molybdoprotein N-domain-like"/>
    <property type="match status" value="1"/>
</dbReference>
<dbReference type="EMBL" id="AMRV01000007">
    <property type="protein sequence ID" value="EMD82453.1"/>
    <property type="molecule type" value="Genomic_DNA"/>
</dbReference>
<dbReference type="SUPFAM" id="SSF56003">
    <property type="entry name" value="Molybdenum cofactor-binding domain"/>
    <property type="match status" value="2"/>
</dbReference>
<feature type="transmembrane region" description="Helical" evidence="2">
    <location>
        <begin position="29"/>
        <end position="46"/>
    </location>
</feature>
<dbReference type="PANTHER" id="PTHR47495:SF2">
    <property type="entry name" value="ALDEHYDE DEHYDROGENASE"/>
    <property type="match status" value="1"/>
</dbReference>
<dbReference type="AlphaFoldDB" id="M2U3F2"/>
<dbReference type="PATRIC" id="fig|1234595.3.peg.2177"/>
<evidence type="ECO:0000256" key="1">
    <source>
        <dbReference type="SAM" id="MobiDB-lite"/>
    </source>
</evidence>
<dbReference type="PIRSF" id="PIRSF036389">
    <property type="entry name" value="IOR_B"/>
    <property type="match status" value="1"/>
</dbReference>